<reference evidence="2 3" key="1">
    <citation type="journal article" date="2016" name="Sci. Rep.">
        <title>Metabolic traits of an uncultured archaeal lineage -MSBL1- from brine pools of the Red Sea.</title>
        <authorList>
            <person name="Mwirichia R."/>
            <person name="Alam I."/>
            <person name="Rashid M."/>
            <person name="Vinu M."/>
            <person name="Ba-Alawi W."/>
            <person name="Anthony Kamau A."/>
            <person name="Kamanda Ngugi D."/>
            <person name="Goker M."/>
            <person name="Klenk H.P."/>
            <person name="Bajic V."/>
            <person name="Stingl U."/>
        </authorList>
    </citation>
    <scope>NUCLEOTIDE SEQUENCE [LARGE SCALE GENOMIC DNA]</scope>
    <source>
        <strain evidence="2">SCGC-AAA259B11</strain>
    </source>
</reference>
<accession>A0A133U4J7</accession>
<dbReference type="EMBL" id="LHXK01000054">
    <property type="protein sequence ID" value="KXA89113.1"/>
    <property type="molecule type" value="Genomic_DNA"/>
</dbReference>
<keyword evidence="1" id="KW-1277">Toxin-antitoxin system</keyword>
<evidence type="ECO:0000313" key="3">
    <source>
        <dbReference type="Proteomes" id="UP000070184"/>
    </source>
</evidence>
<evidence type="ECO:0000313" key="2">
    <source>
        <dbReference type="EMBL" id="KXA89113.1"/>
    </source>
</evidence>
<dbReference type="InterPro" id="IPR003847">
    <property type="entry name" value="Put_antitoxin"/>
</dbReference>
<dbReference type="AlphaFoldDB" id="A0A133U4J7"/>
<proteinExistence type="predicted"/>
<name>A0A133U4J7_9EURY</name>
<comment type="caution">
    <text evidence="2">The sequence shown here is derived from an EMBL/GenBank/DDBJ whole genome shotgun (WGS) entry which is preliminary data.</text>
</comment>
<sequence length="71" mass="8379">MGAKTISIKNETYERLRKFKKERESFTDLINRLTGKRSLLELPELVEKGEAETLEKAIEERKEARKREIEA</sequence>
<gene>
    <name evidence="2" type="ORF">AKJ61_03515</name>
</gene>
<protein>
    <recommendedName>
        <fullName evidence="4">Antitoxin</fullName>
    </recommendedName>
</protein>
<evidence type="ECO:0000256" key="1">
    <source>
        <dbReference type="ARBA" id="ARBA00022649"/>
    </source>
</evidence>
<dbReference type="Pfam" id="PF02697">
    <property type="entry name" value="VAPB_antitox"/>
    <property type="match status" value="1"/>
</dbReference>
<dbReference type="Proteomes" id="UP000070184">
    <property type="component" value="Unassembled WGS sequence"/>
</dbReference>
<organism evidence="2 3">
    <name type="scientific">candidate division MSBL1 archaeon SCGC-AAA259B11</name>
    <dbReference type="NCBI Taxonomy" id="1698260"/>
    <lineage>
        <taxon>Archaea</taxon>
        <taxon>Methanobacteriati</taxon>
        <taxon>Methanobacteriota</taxon>
        <taxon>candidate division MSBL1</taxon>
    </lineage>
</organism>
<evidence type="ECO:0008006" key="4">
    <source>
        <dbReference type="Google" id="ProtNLM"/>
    </source>
</evidence>
<keyword evidence="3" id="KW-1185">Reference proteome</keyword>